<comment type="pathway">
    <text evidence="1">Secondary metabolite biosynthesis; terpenoid biosynthesis.</text>
</comment>
<comment type="cofactor">
    <cofactor evidence="8">
        <name>heme</name>
        <dbReference type="ChEBI" id="CHEBI:30413"/>
    </cofactor>
</comment>
<dbReference type="PANTHER" id="PTHR47955">
    <property type="entry name" value="CYTOCHROME P450 FAMILY 71 PROTEIN"/>
    <property type="match status" value="1"/>
</dbReference>
<evidence type="ECO:0000256" key="5">
    <source>
        <dbReference type="ARBA" id="ARBA00023002"/>
    </source>
</evidence>
<dbReference type="Pfam" id="PF00067">
    <property type="entry name" value="p450"/>
    <property type="match status" value="1"/>
</dbReference>
<dbReference type="GO" id="GO:0051762">
    <property type="term" value="P:sesquiterpene biosynthetic process"/>
    <property type="evidence" value="ECO:0007669"/>
    <property type="project" value="UniProtKB-ARBA"/>
</dbReference>
<evidence type="ECO:0008006" key="13">
    <source>
        <dbReference type="Google" id="ProtNLM"/>
    </source>
</evidence>
<evidence type="ECO:0000256" key="7">
    <source>
        <dbReference type="ARBA" id="ARBA00023033"/>
    </source>
</evidence>
<dbReference type="Gene3D" id="1.10.630.10">
    <property type="entry name" value="Cytochrome P450"/>
    <property type="match status" value="1"/>
</dbReference>
<evidence type="ECO:0000313" key="11">
    <source>
        <dbReference type="EMBL" id="KAJ9559880.1"/>
    </source>
</evidence>
<evidence type="ECO:0000256" key="6">
    <source>
        <dbReference type="ARBA" id="ARBA00023004"/>
    </source>
</evidence>
<dbReference type="CDD" id="cd11072">
    <property type="entry name" value="CYP71-like"/>
    <property type="match status" value="1"/>
</dbReference>
<keyword evidence="3 8" id="KW-0349">Heme</keyword>
<accession>A0AA38WPB8</accession>
<keyword evidence="7 9" id="KW-0503">Monooxygenase</keyword>
<evidence type="ECO:0000256" key="9">
    <source>
        <dbReference type="RuleBase" id="RU000461"/>
    </source>
</evidence>
<name>A0AA38WPB8_9ASTR</name>
<keyword evidence="6 8" id="KW-0408">Iron</keyword>
<dbReference type="AlphaFoldDB" id="A0AA38WPB8"/>
<organism evidence="11 12">
    <name type="scientific">Centaurea solstitialis</name>
    <name type="common">yellow star-thistle</name>
    <dbReference type="NCBI Taxonomy" id="347529"/>
    <lineage>
        <taxon>Eukaryota</taxon>
        <taxon>Viridiplantae</taxon>
        <taxon>Streptophyta</taxon>
        <taxon>Embryophyta</taxon>
        <taxon>Tracheophyta</taxon>
        <taxon>Spermatophyta</taxon>
        <taxon>Magnoliopsida</taxon>
        <taxon>eudicotyledons</taxon>
        <taxon>Gunneridae</taxon>
        <taxon>Pentapetalae</taxon>
        <taxon>asterids</taxon>
        <taxon>campanulids</taxon>
        <taxon>Asterales</taxon>
        <taxon>Asteraceae</taxon>
        <taxon>Carduoideae</taxon>
        <taxon>Cardueae</taxon>
        <taxon>Centaureinae</taxon>
        <taxon>Centaurea</taxon>
    </lineage>
</organism>
<dbReference type="PRINTS" id="PR00385">
    <property type="entry name" value="P450"/>
</dbReference>
<dbReference type="PROSITE" id="PS00086">
    <property type="entry name" value="CYTOCHROME_P450"/>
    <property type="match status" value="1"/>
</dbReference>
<feature type="region of interest" description="Disordered" evidence="10">
    <location>
        <begin position="301"/>
        <end position="322"/>
    </location>
</feature>
<evidence type="ECO:0000256" key="10">
    <source>
        <dbReference type="SAM" id="MobiDB-lite"/>
    </source>
</evidence>
<gene>
    <name evidence="11" type="ORF">OSB04_005040</name>
</gene>
<comment type="caution">
    <text evidence="11">The sequence shown here is derived from an EMBL/GenBank/DDBJ whole genome shotgun (WGS) entry which is preliminary data.</text>
</comment>
<comment type="similarity">
    <text evidence="2 9">Belongs to the cytochrome P450 family.</text>
</comment>
<dbReference type="FunFam" id="1.10.630.10:FF:000011">
    <property type="entry name" value="Cytochrome P450 83B1"/>
    <property type="match status" value="1"/>
</dbReference>
<dbReference type="InterPro" id="IPR001128">
    <property type="entry name" value="Cyt_P450"/>
</dbReference>
<dbReference type="EMBL" id="JARYMX010000002">
    <property type="protein sequence ID" value="KAJ9559880.1"/>
    <property type="molecule type" value="Genomic_DNA"/>
</dbReference>
<keyword evidence="5 9" id="KW-0560">Oxidoreductase</keyword>
<dbReference type="SUPFAM" id="SSF48264">
    <property type="entry name" value="Cytochrome P450"/>
    <property type="match status" value="1"/>
</dbReference>
<dbReference type="PRINTS" id="PR00463">
    <property type="entry name" value="EP450I"/>
</dbReference>
<dbReference type="Proteomes" id="UP001172457">
    <property type="component" value="Chromosome 2"/>
</dbReference>
<keyword evidence="4 8" id="KW-0479">Metal-binding</keyword>
<sequence length="480" mass="54558">MIFIRTKWSSFYSKTKKNFPPSPRKLPIIGNFHQLGLNPNHSLRALSQKHGPIMLLHLGSVPTLVASSAEVAREIMKTHDLSFCSRPNLSIPNILFYGSNDIVFSPYGEYWRQLKSIVVVNFLNNTQVKSFRQVREKEIGMMMGMLEESSGSLVNMGSFLTSLTNNIICKVSVGRTYDVKLTDLLTRFVNMFTVFSVGSYIPWLSWIDWLSGLEGRAKKMAKEMDAFLESVIEENTNKKSEMKADHRDHEGKNLVEIMLNVQRDNTSGFTLQRDTLKCVILDIFAAATETTSTNLEWTINKRPSKKPESNEKAATGRRGRPMIPEEDLDKMQYLKAVIKESLRLHPSLPLLLPREAIQDVKLMGYDISSGTQVIINAWAIGRDPAKWEDPEEFRPERFMNKFNDYKAHTFEWIPFGAGRRGCPGIQFGVVVMELALANIVYKFDLALPNGINCEDLDMTEKFGITVHRNSSLMVSATPRF</sequence>
<evidence type="ECO:0000256" key="4">
    <source>
        <dbReference type="ARBA" id="ARBA00022723"/>
    </source>
</evidence>
<keyword evidence="12" id="KW-1185">Reference proteome</keyword>
<dbReference type="PANTHER" id="PTHR47955:SF16">
    <property type="entry name" value="CYTOCHROME P450"/>
    <property type="match status" value="1"/>
</dbReference>
<evidence type="ECO:0000256" key="1">
    <source>
        <dbReference type="ARBA" id="ARBA00004721"/>
    </source>
</evidence>
<evidence type="ECO:0000256" key="8">
    <source>
        <dbReference type="PIRSR" id="PIRSR602401-1"/>
    </source>
</evidence>
<evidence type="ECO:0000256" key="3">
    <source>
        <dbReference type="ARBA" id="ARBA00022617"/>
    </source>
</evidence>
<dbReference type="InterPro" id="IPR002401">
    <property type="entry name" value="Cyt_P450_E_grp-I"/>
</dbReference>
<dbReference type="GO" id="GO:0005506">
    <property type="term" value="F:iron ion binding"/>
    <property type="evidence" value="ECO:0007669"/>
    <property type="project" value="InterPro"/>
</dbReference>
<proteinExistence type="inferred from homology"/>
<dbReference type="GO" id="GO:0020037">
    <property type="term" value="F:heme binding"/>
    <property type="evidence" value="ECO:0007669"/>
    <property type="project" value="InterPro"/>
</dbReference>
<dbReference type="GO" id="GO:0016712">
    <property type="term" value="F:oxidoreductase activity, acting on paired donors, with incorporation or reduction of molecular oxygen, reduced flavin or flavoprotein as one donor, and incorporation of one atom of oxygen"/>
    <property type="evidence" value="ECO:0007669"/>
    <property type="project" value="UniProtKB-ARBA"/>
</dbReference>
<protein>
    <recommendedName>
        <fullName evidence="13">Cytochrome P450</fullName>
    </recommendedName>
</protein>
<evidence type="ECO:0000313" key="12">
    <source>
        <dbReference type="Proteomes" id="UP001172457"/>
    </source>
</evidence>
<dbReference type="InterPro" id="IPR017972">
    <property type="entry name" value="Cyt_P450_CS"/>
</dbReference>
<feature type="binding site" description="axial binding residue" evidence="8">
    <location>
        <position position="422"/>
    </location>
    <ligand>
        <name>heme</name>
        <dbReference type="ChEBI" id="CHEBI:30413"/>
    </ligand>
    <ligandPart>
        <name>Fe</name>
        <dbReference type="ChEBI" id="CHEBI:18248"/>
    </ligandPart>
</feature>
<dbReference type="InterPro" id="IPR036396">
    <property type="entry name" value="Cyt_P450_sf"/>
</dbReference>
<evidence type="ECO:0000256" key="2">
    <source>
        <dbReference type="ARBA" id="ARBA00010617"/>
    </source>
</evidence>
<reference evidence="11" key="1">
    <citation type="submission" date="2023-03" db="EMBL/GenBank/DDBJ databases">
        <title>Chromosome-scale reference genome and RAD-based genetic map of yellow starthistle (Centaurea solstitialis) reveal putative structural variation and QTLs associated with invader traits.</title>
        <authorList>
            <person name="Reatini B."/>
            <person name="Cang F.A."/>
            <person name="Jiang Q."/>
            <person name="Mckibben M.T.W."/>
            <person name="Barker M.S."/>
            <person name="Rieseberg L.H."/>
            <person name="Dlugosch K.M."/>
        </authorList>
    </citation>
    <scope>NUCLEOTIDE SEQUENCE</scope>
    <source>
        <strain evidence="11">CAN-66</strain>
        <tissue evidence="11">Leaf</tissue>
    </source>
</reference>